<evidence type="ECO:0000256" key="1">
    <source>
        <dbReference type="ARBA" id="ARBA00004141"/>
    </source>
</evidence>
<evidence type="ECO:0000256" key="8">
    <source>
        <dbReference type="SAM" id="Phobius"/>
    </source>
</evidence>
<keyword evidence="3 8" id="KW-0812">Transmembrane</keyword>
<comment type="caution">
    <text evidence="10">The sequence shown here is derived from an EMBL/GenBank/DDBJ whole genome shotgun (WGS) entry which is preliminary data.</text>
</comment>
<feature type="domain" description="Cation efflux protein transmembrane" evidence="9">
    <location>
        <begin position="13"/>
        <end position="298"/>
    </location>
</feature>
<keyword evidence="5 8" id="KW-1133">Transmembrane helix</keyword>
<accession>A0AAN9B4W0</accession>
<dbReference type="GO" id="GO:0016020">
    <property type="term" value="C:membrane"/>
    <property type="evidence" value="ECO:0007669"/>
    <property type="project" value="UniProtKB-SubCell"/>
</dbReference>
<evidence type="ECO:0000256" key="5">
    <source>
        <dbReference type="ARBA" id="ARBA00022989"/>
    </source>
</evidence>
<proteinExistence type="inferred from homology"/>
<dbReference type="GO" id="GO:0005385">
    <property type="term" value="F:zinc ion transmembrane transporter activity"/>
    <property type="evidence" value="ECO:0007669"/>
    <property type="project" value="TreeGrafter"/>
</dbReference>
<evidence type="ECO:0000256" key="4">
    <source>
        <dbReference type="ARBA" id="ARBA00022833"/>
    </source>
</evidence>
<feature type="transmembrane region" description="Helical" evidence="8">
    <location>
        <begin position="272"/>
        <end position="290"/>
    </location>
</feature>
<dbReference type="SUPFAM" id="SSF161111">
    <property type="entry name" value="Cation efflux protein transmembrane domain-like"/>
    <property type="match status" value="1"/>
</dbReference>
<feature type="region of interest" description="Disordered" evidence="7">
    <location>
        <begin position="138"/>
        <end position="166"/>
    </location>
</feature>
<evidence type="ECO:0000313" key="10">
    <source>
        <dbReference type="EMBL" id="KAK7098803.1"/>
    </source>
</evidence>
<keyword evidence="6 8" id="KW-0472">Membrane</keyword>
<name>A0AAN9B4W0_9CAEN</name>
<reference evidence="10 11" key="1">
    <citation type="submission" date="2024-02" db="EMBL/GenBank/DDBJ databases">
        <title>Chromosome-scale genome assembly of the rough periwinkle Littorina saxatilis.</title>
        <authorList>
            <person name="De Jode A."/>
            <person name="Faria R."/>
            <person name="Formenti G."/>
            <person name="Sims Y."/>
            <person name="Smith T.P."/>
            <person name="Tracey A."/>
            <person name="Wood J.M.D."/>
            <person name="Zagrodzka Z.B."/>
            <person name="Johannesson K."/>
            <person name="Butlin R.K."/>
            <person name="Leder E.H."/>
        </authorList>
    </citation>
    <scope>NUCLEOTIDE SEQUENCE [LARGE SCALE GENOMIC DNA]</scope>
    <source>
        <strain evidence="10">Snail1</strain>
        <tissue evidence="10">Muscle</tissue>
    </source>
</reference>
<dbReference type="PANTHER" id="PTHR45820">
    <property type="entry name" value="FI23527P1"/>
    <property type="match status" value="1"/>
</dbReference>
<dbReference type="EMBL" id="JBAMIC010000012">
    <property type="protein sequence ID" value="KAK7098803.1"/>
    <property type="molecule type" value="Genomic_DNA"/>
</dbReference>
<dbReference type="InterPro" id="IPR027469">
    <property type="entry name" value="Cation_efflux_TMD_sf"/>
</dbReference>
<organism evidence="10 11">
    <name type="scientific">Littorina saxatilis</name>
    <dbReference type="NCBI Taxonomy" id="31220"/>
    <lineage>
        <taxon>Eukaryota</taxon>
        <taxon>Metazoa</taxon>
        <taxon>Spiralia</taxon>
        <taxon>Lophotrochozoa</taxon>
        <taxon>Mollusca</taxon>
        <taxon>Gastropoda</taxon>
        <taxon>Caenogastropoda</taxon>
        <taxon>Littorinimorpha</taxon>
        <taxon>Littorinoidea</taxon>
        <taxon>Littorinidae</taxon>
        <taxon>Littorina</taxon>
    </lineage>
</organism>
<feature type="compositionally biased region" description="Basic and acidic residues" evidence="7">
    <location>
        <begin position="156"/>
        <end position="165"/>
    </location>
</feature>
<evidence type="ECO:0000256" key="3">
    <source>
        <dbReference type="ARBA" id="ARBA00022692"/>
    </source>
</evidence>
<feature type="transmembrane region" description="Helical" evidence="8">
    <location>
        <begin position="112"/>
        <end position="132"/>
    </location>
</feature>
<dbReference type="InterPro" id="IPR002524">
    <property type="entry name" value="Cation_efflux"/>
</dbReference>
<evidence type="ECO:0000256" key="2">
    <source>
        <dbReference type="ARBA" id="ARBA00008873"/>
    </source>
</evidence>
<comment type="subcellular location">
    <subcellularLocation>
        <location evidence="1">Membrane</location>
        <topology evidence="1">Multi-pass membrane protein</topology>
    </subcellularLocation>
</comment>
<evidence type="ECO:0000256" key="6">
    <source>
        <dbReference type="ARBA" id="ARBA00023136"/>
    </source>
</evidence>
<keyword evidence="4" id="KW-0862">Zinc</keyword>
<dbReference type="AlphaFoldDB" id="A0AAN9B4W0"/>
<dbReference type="PANTHER" id="PTHR45820:SF4">
    <property type="entry name" value="ZINC TRANSPORTER 63C, ISOFORM F"/>
    <property type="match status" value="1"/>
</dbReference>
<dbReference type="InterPro" id="IPR058533">
    <property type="entry name" value="Cation_efflux_TM"/>
</dbReference>
<sequence>MGRYSGKTCRLLSMLALTASFFLVEIIVGYVTNSIALVADSFHMLSDVVALIVGFASIRIAKWPSRKNTYGWVRAEILGALVNAVFLLALCFSILVESLKRLVTVEEIEKPVLLLIVGVLGLVINLIGLALFHNQTHGHSHGGGMSHSHGNKRKSNHDPDPDESKSLVVSYNQTHGHSHRGGGSHSHGSKSDINLDESKSLVVTQNPDESQGPTVIMEISTSARAKAVSSAQMNMRGVFLHVLGDALGSVVVIISSLIIWKAEGRWRFYVDPAMSIAMVILILSTTIPLLKQSSMILLQTTPNFLDQNQLIAKLNGVGIRAFVILIDNVLQLLCQDFQALLKSCAML</sequence>
<evidence type="ECO:0000256" key="7">
    <source>
        <dbReference type="SAM" id="MobiDB-lite"/>
    </source>
</evidence>
<dbReference type="Proteomes" id="UP001374579">
    <property type="component" value="Unassembled WGS sequence"/>
</dbReference>
<dbReference type="Pfam" id="PF01545">
    <property type="entry name" value="Cation_efflux"/>
    <property type="match status" value="1"/>
</dbReference>
<comment type="similarity">
    <text evidence="2">Belongs to the cation diffusion facilitator (CDF) transporter (TC 2.A.4) family. SLC30A subfamily.</text>
</comment>
<gene>
    <name evidence="10" type="ORF">V1264_003034</name>
</gene>
<evidence type="ECO:0000313" key="11">
    <source>
        <dbReference type="Proteomes" id="UP001374579"/>
    </source>
</evidence>
<feature type="transmembrane region" description="Helical" evidence="8">
    <location>
        <begin position="42"/>
        <end position="61"/>
    </location>
</feature>
<dbReference type="GO" id="GO:0010312">
    <property type="term" value="P:detoxification of zinc ion"/>
    <property type="evidence" value="ECO:0007669"/>
    <property type="project" value="TreeGrafter"/>
</dbReference>
<dbReference type="Gene3D" id="1.20.1510.10">
    <property type="entry name" value="Cation efflux protein transmembrane domain"/>
    <property type="match status" value="1"/>
</dbReference>
<dbReference type="NCBIfam" id="TIGR01297">
    <property type="entry name" value="CDF"/>
    <property type="match status" value="1"/>
</dbReference>
<keyword evidence="11" id="KW-1185">Reference proteome</keyword>
<protein>
    <recommendedName>
        <fullName evidence="9">Cation efflux protein transmembrane domain-containing protein</fullName>
    </recommendedName>
</protein>
<dbReference type="GO" id="GO:0006882">
    <property type="term" value="P:intracellular zinc ion homeostasis"/>
    <property type="evidence" value="ECO:0007669"/>
    <property type="project" value="TreeGrafter"/>
</dbReference>
<feature type="transmembrane region" description="Helical" evidence="8">
    <location>
        <begin position="73"/>
        <end position="96"/>
    </location>
</feature>
<evidence type="ECO:0000259" key="9">
    <source>
        <dbReference type="Pfam" id="PF01545"/>
    </source>
</evidence>
<feature type="transmembrane region" description="Helical" evidence="8">
    <location>
        <begin position="238"/>
        <end position="260"/>
    </location>
</feature>
<feature type="transmembrane region" description="Helical" evidence="8">
    <location>
        <begin position="12"/>
        <end position="30"/>
    </location>
</feature>